<accession>A0A8J7V2Y9</accession>
<proteinExistence type="predicted"/>
<dbReference type="EMBL" id="JAGMWN010000002">
    <property type="protein sequence ID" value="MBP5856264.1"/>
    <property type="molecule type" value="Genomic_DNA"/>
</dbReference>
<comment type="caution">
    <text evidence="1">The sequence shown here is derived from an EMBL/GenBank/DDBJ whole genome shotgun (WGS) entry which is preliminary data.</text>
</comment>
<protein>
    <submittedName>
        <fullName evidence="1">Uncharacterized protein</fullName>
    </submittedName>
</protein>
<sequence>MALSSIELTNRALVKIAAAPISGFEDGTAEAIVAGTLYGATRDALLSAHPWSFAAAQRLLPRLVAAPVADYDYAYQLPADFLRALSAGPGGGGRGRGLDYRIVERRLHTDAQEVTLTYIFRPTETAFPPFFDQALIARLAAEFCLPITESTSRADALYKLAEDSFRRARLIDAQQDVPGRFEGFSLVGVRG</sequence>
<evidence type="ECO:0000313" key="1">
    <source>
        <dbReference type="EMBL" id="MBP5856264.1"/>
    </source>
</evidence>
<reference evidence="1" key="1">
    <citation type="submission" date="2021-04" db="EMBL/GenBank/DDBJ databases">
        <authorList>
            <person name="Zhang D.-C."/>
        </authorList>
    </citation>
    <scope>NUCLEOTIDE SEQUENCE</scope>
    <source>
        <strain evidence="1">CGMCC 1.15697</strain>
    </source>
</reference>
<gene>
    <name evidence="1" type="ORF">KAJ83_04540</name>
</gene>
<name>A0A8J7V2Y9_9PROT</name>
<keyword evidence="2" id="KW-1185">Reference proteome</keyword>
<evidence type="ECO:0000313" key="2">
    <source>
        <dbReference type="Proteomes" id="UP000672602"/>
    </source>
</evidence>
<dbReference type="RefSeq" id="WP_210680859.1">
    <property type="nucleotide sequence ID" value="NZ_JAGMWN010000002.1"/>
</dbReference>
<dbReference type="AlphaFoldDB" id="A0A8J7V2Y9"/>
<organism evidence="1 2">
    <name type="scientific">Marivibrio halodurans</name>
    <dbReference type="NCBI Taxonomy" id="2039722"/>
    <lineage>
        <taxon>Bacteria</taxon>
        <taxon>Pseudomonadati</taxon>
        <taxon>Pseudomonadota</taxon>
        <taxon>Alphaproteobacteria</taxon>
        <taxon>Rhodospirillales</taxon>
        <taxon>Rhodospirillaceae</taxon>
        <taxon>Marivibrio</taxon>
    </lineage>
</organism>
<dbReference type="Proteomes" id="UP000672602">
    <property type="component" value="Unassembled WGS sequence"/>
</dbReference>